<accession>A0A835WG41</accession>
<name>A0A835WG41_9CHLO</name>
<protein>
    <recommendedName>
        <fullName evidence="3">N-acetyltransferase domain-containing protein</fullName>
    </recommendedName>
</protein>
<dbReference type="OrthoDB" id="543920at2759"/>
<dbReference type="InterPro" id="IPR016181">
    <property type="entry name" value="Acyl_CoA_acyltransferase"/>
</dbReference>
<sequence length="316" mass="32129">MSRQILCLQAEHVPACQRLHKFAKYNGESVFGLQVQKDLAALLNSAAEGRDGAHGWVAVSSDSDGEGEVVGALTAQWEEPATCVLLTLVVRSDARGQGVGKALLQALQQHVRTRKAEQLGGGGGARVNSSEAAADGGGAGIGGGGAGGIKLLTDVSVVNDAALAFFKRSGFKQAGRGNGRSVELAITCCSYSRHSGGSSTRGGSGCSRAGSSSGPARGCGPVHQARVRRVGFCVAPAQGRQLTPTGGGALRIALQRTRLAHPGSSGRAAAEAPARSGAMWSAAGAGMRVRWSTVAPSAALAMRQTTYNPGRMVLGM</sequence>
<dbReference type="PANTHER" id="PTHR13947:SF37">
    <property type="entry name" value="LD18367P"/>
    <property type="match status" value="1"/>
</dbReference>
<gene>
    <name evidence="4" type="ORF">HYH02_008538</name>
</gene>
<feature type="domain" description="N-acetyltransferase" evidence="3">
    <location>
        <begin position="3"/>
        <end position="189"/>
    </location>
</feature>
<dbReference type="GO" id="GO:0008080">
    <property type="term" value="F:N-acetyltransferase activity"/>
    <property type="evidence" value="ECO:0007669"/>
    <property type="project" value="InterPro"/>
</dbReference>
<comment type="caution">
    <text evidence="4">The sequence shown here is derived from an EMBL/GenBank/DDBJ whole genome shotgun (WGS) entry which is preliminary data.</text>
</comment>
<dbReference type="Proteomes" id="UP000613740">
    <property type="component" value="Unassembled WGS sequence"/>
</dbReference>
<keyword evidence="5" id="KW-1185">Reference proteome</keyword>
<dbReference type="SUPFAM" id="SSF55729">
    <property type="entry name" value="Acyl-CoA N-acyltransferases (Nat)"/>
    <property type="match status" value="1"/>
</dbReference>
<feature type="region of interest" description="Disordered" evidence="2">
    <location>
        <begin position="193"/>
        <end position="221"/>
    </location>
</feature>
<evidence type="ECO:0000313" key="5">
    <source>
        <dbReference type="Proteomes" id="UP000613740"/>
    </source>
</evidence>
<proteinExistence type="predicted"/>
<dbReference type="Gene3D" id="3.40.630.30">
    <property type="match status" value="1"/>
</dbReference>
<feature type="compositionally biased region" description="Low complexity" evidence="2">
    <location>
        <begin position="206"/>
        <end position="220"/>
    </location>
</feature>
<dbReference type="AlphaFoldDB" id="A0A835WG41"/>
<dbReference type="CDD" id="cd04301">
    <property type="entry name" value="NAT_SF"/>
    <property type="match status" value="1"/>
</dbReference>
<dbReference type="InterPro" id="IPR050769">
    <property type="entry name" value="NAT_camello-type"/>
</dbReference>
<evidence type="ECO:0000259" key="3">
    <source>
        <dbReference type="PROSITE" id="PS51186"/>
    </source>
</evidence>
<organism evidence="4 5">
    <name type="scientific">Chlamydomonas schloesseri</name>
    <dbReference type="NCBI Taxonomy" id="2026947"/>
    <lineage>
        <taxon>Eukaryota</taxon>
        <taxon>Viridiplantae</taxon>
        <taxon>Chlorophyta</taxon>
        <taxon>core chlorophytes</taxon>
        <taxon>Chlorophyceae</taxon>
        <taxon>CS clade</taxon>
        <taxon>Chlamydomonadales</taxon>
        <taxon>Chlamydomonadaceae</taxon>
        <taxon>Chlamydomonas</taxon>
    </lineage>
</organism>
<dbReference type="InterPro" id="IPR000182">
    <property type="entry name" value="GNAT_dom"/>
</dbReference>
<evidence type="ECO:0000256" key="2">
    <source>
        <dbReference type="SAM" id="MobiDB-lite"/>
    </source>
</evidence>
<evidence type="ECO:0000256" key="1">
    <source>
        <dbReference type="ARBA" id="ARBA00022679"/>
    </source>
</evidence>
<dbReference type="EMBL" id="JAEHOD010000026">
    <property type="protein sequence ID" value="KAG2446551.1"/>
    <property type="molecule type" value="Genomic_DNA"/>
</dbReference>
<keyword evidence="1" id="KW-0808">Transferase</keyword>
<dbReference type="Pfam" id="PF00583">
    <property type="entry name" value="Acetyltransf_1"/>
    <property type="match status" value="1"/>
</dbReference>
<evidence type="ECO:0000313" key="4">
    <source>
        <dbReference type="EMBL" id="KAG2446551.1"/>
    </source>
</evidence>
<dbReference type="PANTHER" id="PTHR13947">
    <property type="entry name" value="GNAT FAMILY N-ACETYLTRANSFERASE"/>
    <property type="match status" value="1"/>
</dbReference>
<reference evidence="4" key="1">
    <citation type="journal article" date="2020" name="bioRxiv">
        <title>Comparative genomics of Chlamydomonas.</title>
        <authorList>
            <person name="Craig R.J."/>
            <person name="Hasan A.R."/>
            <person name="Ness R.W."/>
            <person name="Keightley P.D."/>
        </authorList>
    </citation>
    <scope>NUCLEOTIDE SEQUENCE</scope>
    <source>
        <strain evidence="4">CCAP 11/173</strain>
    </source>
</reference>
<dbReference type="PROSITE" id="PS51186">
    <property type="entry name" value="GNAT"/>
    <property type="match status" value="1"/>
</dbReference>